<dbReference type="CDD" id="cd03112">
    <property type="entry name" value="CobW-like"/>
    <property type="match status" value="1"/>
</dbReference>
<keyword evidence="9" id="KW-1185">Reference proteome</keyword>
<evidence type="ECO:0000259" key="7">
    <source>
        <dbReference type="SMART" id="SM00833"/>
    </source>
</evidence>
<gene>
    <name evidence="8" type="ORF">AXG55_07600</name>
</gene>
<comment type="catalytic activity">
    <reaction evidence="6">
        <text>GTP + H2O = GDP + phosphate + H(+)</text>
        <dbReference type="Rhea" id="RHEA:19669"/>
        <dbReference type="ChEBI" id="CHEBI:15377"/>
        <dbReference type="ChEBI" id="CHEBI:15378"/>
        <dbReference type="ChEBI" id="CHEBI:37565"/>
        <dbReference type="ChEBI" id="CHEBI:43474"/>
        <dbReference type="ChEBI" id="CHEBI:58189"/>
    </reaction>
    <physiologicalReaction direction="left-to-right" evidence="6">
        <dbReference type="Rhea" id="RHEA:19670"/>
    </physiologicalReaction>
</comment>
<dbReference type="OrthoDB" id="9808822at2"/>
<dbReference type="InterPro" id="IPR051316">
    <property type="entry name" value="Zinc-reg_GTPase_activator"/>
</dbReference>
<keyword evidence="1" id="KW-0547">Nucleotide-binding</keyword>
<proteinExistence type="inferred from homology"/>
<dbReference type="InterPro" id="IPR003495">
    <property type="entry name" value="CobW/HypB/UreG_nucleotide-bd"/>
</dbReference>
<dbReference type="SMART" id="SM00833">
    <property type="entry name" value="CobW_C"/>
    <property type="match status" value="1"/>
</dbReference>
<evidence type="ECO:0000256" key="4">
    <source>
        <dbReference type="ARBA" id="ARBA00034320"/>
    </source>
</evidence>
<dbReference type="Proteomes" id="UP000184731">
    <property type="component" value="Chromosome"/>
</dbReference>
<sequence length="326" mass="36860">MLSMSHKEYPVTVVTGFLGSGKTTLLNRMLQENHGKKIAVILNEIGDVNLDSELVVQSIGEELKIMNNGCVCCTVRGDLTKICLDLIKKKIDFDHVVIETTGMADPSPVAQTFFMDENLRKYFFLDAVVTVVDAKYIDQNLAEIKETQDQIGFADVILLNKIDTISDERVKEVEAKVKSINSIAKIFKTVNSNVQIGEVLGINAFDLQARTEIDPEITKEYHEHSHDDAIQSIYLEETRALDMERLNRFMQLVMSELGNQVLRYKGILNVKGESKRIVFQGVHTTMGSNEDRNWNENEERKTRIVFIGRHLPKDVLEEGLALCVAK</sequence>
<comment type="similarity">
    <text evidence="4">Belongs to the SIMIBI class G3E GTPase family. ZNG1 subfamily.</text>
</comment>
<dbReference type="PANTHER" id="PTHR13748:SF62">
    <property type="entry name" value="COBW DOMAIN-CONTAINING PROTEIN"/>
    <property type="match status" value="1"/>
</dbReference>
<evidence type="ECO:0000256" key="6">
    <source>
        <dbReference type="ARBA" id="ARBA00049117"/>
    </source>
</evidence>
<evidence type="ECO:0000256" key="3">
    <source>
        <dbReference type="ARBA" id="ARBA00023186"/>
    </source>
</evidence>
<keyword evidence="2" id="KW-0378">Hydrolase</keyword>
<accession>A0A1L4D0P9</accession>
<dbReference type="Gene3D" id="3.30.1220.10">
    <property type="entry name" value="CobW-like, C-terminal domain"/>
    <property type="match status" value="1"/>
</dbReference>
<dbReference type="SUPFAM" id="SSF52540">
    <property type="entry name" value="P-loop containing nucleoside triphosphate hydrolases"/>
    <property type="match status" value="1"/>
</dbReference>
<evidence type="ECO:0000256" key="1">
    <source>
        <dbReference type="ARBA" id="ARBA00022741"/>
    </source>
</evidence>
<dbReference type="InterPro" id="IPR027417">
    <property type="entry name" value="P-loop_NTPase"/>
</dbReference>
<dbReference type="Pfam" id="PF07683">
    <property type="entry name" value="CobW_C"/>
    <property type="match status" value="1"/>
</dbReference>
<name>A0A1L4D0P9_9BACT</name>
<organism evidence="8 9">
    <name type="scientific">Silvanigrella aquatica</name>
    <dbReference type="NCBI Taxonomy" id="1915309"/>
    <lineage>
        <taxon>Bacteria</taxon>
        <taxon>Pseudomonadati</taxon>
        <taxon>Bdellovibrionota</taxon>
        <taxon>Oligoflexia</taxon>
        <taxon>Silvanigrellales</taxon>
        <taxon>Silvanigrellaceae</taxon>
        <taxon>Silvanigrella</taxon>
    </lineage>
</organism>
<dbReference type="SUPFAM" id="SSF90002">
    <property type="entry name" value="Hypothetical protein YjiA, C-terminal domain"/>
    <property type="match status" value="1"/>
</dbReference>
<evidence type="ECO:0000256" key="5">
    <source>
        <dbReference type="ARBA" id="ARBA00045658"/>
    </source>
</evidence>
<dbReference type="InterPro" id="IPR036627">
    <property type="entry name" value="CobW-likC_sf"/>
</dbReference>
<dbReference type="PANTHER" id="PTHR13748">
    <property type="entry name" value="COBW-RELATED"/>
    <property type="match status" value="1"/>
</dbReference>
<dbReference type="GO" id="GO:0016787">
    <property type="term" value="F:hydrolase activity"/>
    <property type="evidence" value="ECO:0007669"/>
    <property type="project" value="UniProtKB-KW"/>
</dbReference>
<reference evidence="8 9" key="1">
    <citation type="submission" date="2016-10" db="EMBL/GenBank/DDBJ databases">
        <title>Silvanigrella aquatica sp. nov., isolated from a freshwater lake located in the Black Forest, Germany, description of Silvanigrellaceae fam. nov., Silvanigrellales ord. nov., reclassification of the order Bdellovibrionales in the class Oligoflexia, reclassification of the families Bacteriovoracaceae and Halobacteriovoraceae in the new order Bacteriovoracales ord. nov., and reclassification of the family Pseudobacteriovoracaceae in the order Oligoflexiales.</title>
        <authorList>
            <person name="Hahn M.W."/>
            <person name="Schmidt J."/>
            <person name="Koll U."/>
            <person name="Rohde M."/>
            <person name="Verbag S."/>
            <person name="Pitt A."/>
            <person name="Nakai R."/>
            <person name="Naganuma T."/>
            <person name="Lang E."/>
        </authorList>
    </citation>
    <scope>NUCLEOTIDE SEQUENCE [LARGE SCALE GENOMIC DNA]</scope>
    <source>
        <strain evidence="8 9">MWH-Nonnen-W8red</strain>
    </source>
</reference>
<feature type="domain" description="CobW C-terminal" evidence="7">
    <location>
        <begin position="230"/>
        <end position="324"/>
    </location>
</feature>
<dbReference type="Pfam" id="PF02492">
    <property type="entry name" value="cobW"/>
    <property type="match status" value="1"/>
</dbReference>
<dbReference type="Gene3D" id="3.40.50.300">
    <property type="entry name" value="P-loop containing nucleotide triphosphate hydrolases"/>
    <property type="match status" value="1"/>
</dbReference>
<keyword evidence="3" id="KW-0143">Chaperone</keyword>
<evidence type="ECO:0000256" key="2">
    <source>
        <dbReference type="ARBA" id="ARBA00022801"/>
    </source>
</evidence>
<evidence type="ECO:0000313" key="9">
    <source>
        <dbReference type="Proteomes" id="UP000184731"/>
    </source>
</evidence>
<dbReference type="STRING" id="1915309.AXG55_07600"/>
<evidence type="ECO:0000313" key="8">
    <source>
        <dbReference type="EMBL" id="APJ03776.1"/>
    </source>
</evidence>
<dbReference type="InterPro" id="IPR011629">
    <property type="entry name" value="CobW-like_C"/>
</dbReference>
<dbReference type="AlphaFoldDB" id="A0A1L4D0P9"/>
<dbReference type="GO" id="GO:0000166">
    <property type="term" value="F:nucleotide binding"/>
    <property type="evidence" value="ECO:0007669"/>
    <property type="project" value="UniProtKB-KW"/>
</dbReference>
<protein>
    <submittedName>
        <fullName evidence="8">Cobalamin biosynthesis protein CobW</fullName>
    </submittedName>
</protein>
<dbReference type="KEGG" id="saqi:AXG55_07600"/>
<comment type="function">
    <text evidence="5">Zinc chaperone that directly transfers zinc cofactor to target proteins, thereby activating them. Zinc is transferred from the CXCC motif in the GTPase domain to the zinc binding site in target proteins in a process requiring GTP hydrolysis.</text>
</comment>
<dbReference type="EMBL" id="CP017834">
    <property type="protein sequence ID" value="APJ03776.1"/>
    <property type="molecule type" value="Genomic_DNA"/>
</dbReference>
<dbReference type="GO" id="GO:0005737">
    <property type="term" value="C:cytoplasm"/>
    <property type="evidence" value="ECO:0007669"/>
    <property type="project" value="TreeGrafter"/>
</dbReference>